<sequence>MAASIRTKQTECLKRMINLNDIPRKTASVEPVWKVLVYDRFGQDIISPLLTVAELRELGVTLHLLLHSDRDAIPDVPAVYFVLPTEENIKRICQDCRNQCYESYYLNFITAIMRRQLEDLATTVLQGDCVAQISKVFDQYLNFISLEENMFTTRYQERDSISYYALNRPDAKDTDIENIRDAVVDSLFSFLVTLGTVPVIRCPRGNAAEIVSEALDKKLRENLRDARNSLFAGDMSTGQFSFQRPVLIILDRNIDLCTPLHHTWTYQALCHDVLDLHLNRVVIKESAPDSETTEHGHSRPRPTKTKSYDISATDNFWNNHRGSPFPNVAESIQKELDEYKASEGEVKRLKNIMGLDDSDEGAITDLMSADHTSKLTSAVSSLPELLEKKRLIDQHTNIATALLDQIK</sequence>
<protein>
    <submittedName>
        <fullName evidence="3">Sec1 family domain-containing 1</fullName>
    </submittedName>
</protein>
<dbReference type="InterPro" id="IPR043127">
    <property type="entry name" value="Sec-1-like_dom3a"/>
</dbReference>
<accession>A0A7D9DUV9</accession>
<dbReference type="Gene3D" id="3.90.830.10">
    <property type="entry name" value="Syntaxin Binding Protein 1, Chain A, domain 2"/>
    <property type="match status" value="1"/>
</dbReference>
<dbReference type="AlphaFoldDB" id="A0A7D9DUV9"/>
<comment type="caution">
    <text evidence="3">The sequence shown here is derived from an EMBL/GenBank/DDBJ whole genome shotgun (WGS) entry which is preliminary data.</text>
</comment>
<dbReference type="Proteomes" id="UP001152795">
    <property type="component" value="Unassembled WGS sequence"/>
</dbReference>
<evidence type="ECO:0000313" key="4">
    <source>
        <dbReference type="Proteomes" id="UP001152795"/>
    </source>
</evidence>
<evidence type="ECO:0000256" key="1">
    <source>
        <dbReference type="ARBA" id="ARBA00009884"/>
    </source>
</evidence>
<feature type="region of interest" description="Disordered" evidence="2">
    <location>
        <begin position="287"/>
        <end position="309"/>
    </location>
</feature>
<dbReference type="PANTHER" id="PTHR11679">
    <property type="entry name" value="VESICLE PROTEIN SORTING-ASSOCIATED"/>
    <property type="match status" value="1"/>
</dbReference>
<gene>
    <name evidence="3" type="ORF">PACLA_8A047870</name>
</gene>
<feature type="compositionally biased region" description="Basic and acidic residues" evidence="2">
    <location>
        <begin position="287"/>
        <end position="297"/>
    </location>
</feature>
<comment type="similarity">
    <text evidence="1">Belongs to the STXBP/unc-18/SEC1 family.</text>
</comment>
<name>A0A7D9DUV9_PARCT</name>
<reference evidence="3" key="1">
    <citation type="submission" date="2020-04" db="EMBL/GenBank/DDBJ databases">
        <authorList>
            <person name="Alioto T."/>
            <person name="Alioto T."/>
            <person name="Gomez Garrido J."/>
        </authorList>
    </citation>
    <scope>NUCLEOTIDE SEQUENCE</scope>
    <source>
        <strain evidence="3">A484AB</strain>
    </source>
</reference>
<dbReference type="FunFam" id="3.40.50.2060:FF:000002">
    <property type="entry name" value="sec1 family domain-containing protein 1"/>
    <property type="match status" value="1"/>
</dbReference>
<dbReference type="SUPFAM" id="SSF56815">
    <property type="entry name" value="Sec1/munc18-like (SM) proteins"/>
    <property type="match status" value="1"/>
</dbReference>
<evidence type="ECO:0000256" key="2">
    <source>
        <dbReference type="SAM" id="MobiDB-lite"/>
    </source>
</evidence>
<dbReference type="EMBL" id="CACRXK020002513">
    <property type="protein sequence ID" value="CAB3994674.1"/>
    <property type="molecule type" value="Genomic_DNA"/>
</dbReference>
<feature type="non-terminal residue" evidence="3">
    <location>
        <position position="407"/>
    </location>
</feature>
<organism evidence="3 4">
    <name type="scientific">Paramuricea clavata</name>
    <name type="common">Red gorgonian</name>
    <name type="synonym">Violescent sea-whip</name>
    <dbReference type="NCBI Taxonomy" id="317549"/>
    <lineage>
        <taxon>Eukaryota</taxon>
        <taxon>Metazoa</taxon>
        <taxon>Cnidaria</taxon>
        <taxon>Anthozoa</taxon>
        <taxon>Octocorallia</taxon>
        <taxon>Malacalcyonacea</taxon>
        <taxon>Plexauridae</taxon>
        <taxon>Paramuricea</taxon>
    </lineage>
</organism>
<dbReference type="GO" id="GO:0016192">
    <property type="term" value="P:vesicle-mediated transport"/>
    <property type="evidence" value="ECO:0007669"/>
    <property type="project" value="InterPro"/>
</dbReference>
<keyword evidence="4" id="KW-1185">Reference proteome</keyword>
<dbReference type="Pfam" id="PF00995">
    <property type="entry name" value="Sec1"/>
    <property type="match status" value="1"/>
</dbReference>
<dbReference type="InterPro" id="IPR036045">
    <property type="entry name" value="Sec1-like_sf"/>
</dbReference>
<evidence type="ECO:0000313" key="3">
    <source>
        <dbReference type="EMBL" id="CAB3994674.1"/>
    </source>
</evidence>
<dbReference type="Gene3D" id="3.40.50.2060">
    <property type="match status" value="1"/>
</dbReference>
<dbReference type="InterPro" id="IPR043154">
    <property type="entry name" value="Sec-1-like_dom1"/>
</dbReference>
<proteinExistence type="inferred from homology"/>
<dbReference type="InterPro" id="IPR001619">
    <property type="entry name" value="Sec1-like"/>
</dbReference>
<dbReference type="OrthoDB" id="10251230at2759"/>